<dbReference type="AlphaFoldDB" id="A0A9P1MDC8"/>
<dbReference type="OrthoDB" id="2119945at2759"/>
<dbReference type="EMBL" id="CALLCH030000019">
    <property type="protein sequence ID" value="CAI4219309.1"/>
    <property type="molecule type" value="Genomic_DNA"/>
</dbReference>
<keyword evidence="4" id="KW-1185">Reference proteome</keyword>
<protein>
    <recommendedName>
        <fullName evidence="2">Domain of unknown function at the cortex 1 domain-containing protein</fullName>
    </recommendedName>
</protein>
<name>A0A9P1MDC8_9PEZI</name>
<feature type="compositionally biased region" description="Low complexity" evidence="1">
    <location>
        <begin position="86"/>
        <end position="106"/>
    </location>
</feature>
<accession>A0A9P1MDC8</accession>
<evidence type="ECO:0000259" key="2">
    <source>
        <dbReference type="Pfam" id="PF08588"/>
    </source>
</evidence>
<sequence>MADKYILKVTAGPGYDAAHHVTVPVNAAKPVKISSALADVELNVRIRDYGGLPRGSPATSAYFETEPHKANGDQYSICLRFRPKAPSSASSSGADATATEADTKTGISGEDLQFGNDFDHPIRDHLPPGFNTALNIVKWWIDPGLEGDAHADAPYLFGPALSSFNTVYCGEGTLDAEGAGLLFEEGVTTTTTTMTTTRIAVEAVGYVLRNRKTKDVYLVVMFSLYLREDVDEAGSLKIPEAQARKNAAVGRPTSSASSEGEEEEKNGEAARLPDGQKVDVPGDTSIDDVD</sequence>
<proteinExistence type="predicted"/>
<reference evidence="3" key="1">
    <citation type="submission" date="2022-11" db="EMBL/GenBank/DDBJ databases">
        <authorList>
            <person name="Scott C."/>
            <person name="Bruce N."/>
        </authorList>
    </citation>
    <scope>NUCLEOTIDE SEQUENCE</scope>
</reference>
<dbReference type="Proteomes" id="UP000838763">
    <property type="component" value="Unassembled WGS sequence"/>
</dbReference>
<evidence type="ECO:0000313" key="3">
    <source>
        <dbReference type="EMBL" id="CAI4219309.1"/>
    </source>
</evidence>
<gene>
    <name evidence="3" type="ORF">PPNO1_LOCUS8876</name>
</gene>
<evidence type="ECO:0000313" key="4">
    <source>
        <dbReference type="Proteomes" id="UP000838763"/>
    </source>
</evidence>
<evidence type="ECO:0000256" key="1">
    <source>
        <dbReference type="SAM" id="MobiDB-lite"/>
    </source>
</evidence>
<organism evidence="3 4">
    <name type="scientific">Parascedosporium putredinis</name>
    <dbReference type="NCBI Taxonomy" id="1442378"/>
    <lineage>
        <taxon>Eukaryota</taxon>
        <taxon>Fungi</taxon>
        <taxon>Dikarya</taxon>
        <taxon>Ascomycota</taxon>
        <taxon>Pezizomycotina</taxon>
        <taxon>Sordariomycetes</taxon>
        <taxon>Hypocreomycetidae</taxon>
        <taxon>Microascales</taxon>
        <taxon>Microascaceae</taxon>
        <taxon>Parascedosporium</taxon>
    </lineage>
</organism>
<comment type="caution">
    <text evidence="3">The sequence shown here is derived from an EMBL/GenBank/DDBJ whole genome shotgun (WGS) entry which is preliminary data.</text>
</comment>
<dbReference type="InterPro" id="IPR013897">
    <property type="entry name" value="Duc1"/>
</dbReference>
<feature type="region of interest" description="Disordered" evidence="1">
    <location>
        <begin position="239"/>
        <end position="290"/>
    </location>
</feature>
<feature type="domain" description="Domain of unknown function at the cortex 1" evidence="2">
    <location>
        <begin position="7"/>
        <end position="181"/>
    </location>
</feature>
<feature type="region of interest" description="Disordered" evidence="1">
    <location>
        <begin position="86"/>
        <end position="109"/>
    </location>
</feature>
<dbReference type="Pfam" id="PF08588">
    <property type="entry name" value="Duc1"/>
    <property type="match status" value="1"/>
</dbReference>
<dbReference type="PANTHER" id="PTHR34826">
    <property type="entry name" value="UPF0590 PROTEIN C409.17C"/>
    <property type="match status" value="1"/>
</dbReference>
<dbReference type="PANTHER" id="PTHR34826:SF2">
    <property type="entry name" value="UPF0590 PROTEIN C409.17C"/>
    <property type="match status" value="1"/>
</dbReference>